<dbReference type="InterPro" id="IPR024083">
    <property type="entry name" value="Fumarase/histidase_N"/>
</dbReference>
<dbReference type="Gene3D" id="1.10.275.10">
    <property type="entry name" value="Fumarase/aspartase (N-terminal domain)"/>
    <property type="match status" value="1"/>
</dbReference>
<proteinExistence type="predicted"/>
<name>A0A381UPI8_9ZZZZ</name>
<dbReference type="InterPro" id="IPR008948">
    <property type="entry name" value="L-Aspartase-like"/>
</dbReference>
<evidence type="ECO:0000313" key="1">
    <source>
        <dbReference type="EMBL" id="SVA29237.1"/>
    </source>
</evidence>
<evidence type="ECO:0008006" key="2">
    <source>
        <dbReference type="Google" id="ProtNLM"/>
    </source>
</evidence>
<gene>
    <name evidence="1" type="ORF">METZ01_LOCUS82091</name>
</gene>
<dbReference type="GO" id="GO:0003824">
    <property type="term" value="F:catalytic activity"/>
    <property type="evidence" value="ECO:0007669"/>
    <property type="project" value="InterPro"/>
</dbReference>
<dbReference type="SUPFAM" id="SSF48557">
    <property type="entry name" value="L-aspartase-like"/>
    <property type="match status" value="1"/>
</dbReference>
<dbReference type="EMBL" id="UINC01006721">
    <property type="protein sequence ID" value="SVA29237.1"/>
    <property type="molecule type" value="Genomic_DNA"/>
</dbReference>
<dbReference type="AlphaFoldDB" id="A0A381UPI8"/>
<accession>A0A381UPI8</accession>
<reference evidence="1" key="1">
    <citation type="submission" date="2018-05" db="EMBL/GenBank/DDBJ databases">
        <authorList>
            <person name="Lanie J.A."/>
            <person name="Ng W.-L."/>
            <person name="Kazmierczak K.M."/>
            <person name="Andrzejewski T.M."/>
            <person name="Davidsen T.M."/>
            <person name="Wayne K.J."/>
            <person name="Tettelin H."/>
            <person name="Glass J.I."/>
            <person name="Rusch D."/>
            <person name="Podicherti R."/>
            <person name="Tsui H.-C.T."/>
            <person name="Winkler M.E."/>
        </authorList>
    </citation>
    <scope>NUCLEOTIDE SEQUENCE</scope>
</reference>
<protein>
    <recommendedName>
        <fullName evidence="2">Fumarate lyase N-terminal domain-containing protein</fullName>
    </recommendedName>
</protein>
<feature type="non-terminal residue" evidence="1">
    <location>
        <position position="37"/>
    </location>
</feature>
<organism evidence="1">
    <name type="scientific">marine metagenome</name>
    <dbReference type="NCBI Taxonomy" id="408172"/>
    <lineage>
        <taxon>unclassified sequences</taxon>
        <taxon>metagenomes</taxon>
        <taxon>ecological metagenomes</taxon>
    </lineage>
</organism>
<sequence length="37" mass="4372">MPKKRYRIEKDTLGEVKIPFNALWGPQTQRAIDNFPI</sequence>